<organism evidence="2 3">
    <name type="scientific">candidate division WWE3 bacterium RIFCSPLOWO2_01_FULL_39_13</name>
    <dbReference type="NCBI Taxonomy" id="1802624"/>
    <lineage>
        <taxon>Bacteria</taxon>
        <taxon>Katanobacteria</taxon>
    </lineage>
</organism>
<dbReference type="PANTHER" id="PTHR30411">
    <property type="entry name" value="CYTOPLASMIC PROTEIN"/>
    <property type="match status" value="1"/>
</dbReference>
<dbReference type="AlphaFoldDB" id="A0A1F4V6V5"/>
<dbReference type="GO" id="GO:0002161">
    <property type="term" value="F:aminoacyl-tRNA deacylase activity"/>
    <property type="evidence" value="ECO:0007669"/>
    <property type="project" value="InterPro"/>
</dbReference>
<proteinExistence type="predicted"/>
<protein>
    <recommendedName>
        <fullName evidence="1">YbaK/aminoacyl-tRNA synthetase-associated domain-containing protein</fullName>
    </recommendedName>
</protein>
<dbReference type="PANTHER" id="PTHR30411:SF9">
    <property type="entry name" value="MULTIFUNCTIONAL SER_THR-TRNA DEACYLASE PROXP-Y"/>
    <property type="match status" value="1"/>
</dbReference>
<dbReference type="InterPro" id="IPR007214">
    <property type="entry name" value="YbaK/aa-tRNA-synth-assoc-dom"/>
</dbReference>
<accession>A0A1F4V6V5</accession>
<comment type="caution">
    <text evidence="2">The sequence shown here is derived from an EMBL/GenBank/DDBJ whole genome shotgun (WGS) entry which is preliminary data.</text>
</comment>
<reference evidence="2 3" key="1">
    <citation type="journal article" date="2016" name="Nat. Commun.">
        <title>Thousands of microbial genomes shed light on interconnected biogeochemical processes in an aquifer system.</title>
        <authorList>
            <person name="Anantharaman K."/>
            <person name="Brown C.T."/>
            <person name="Hug L.A."/>
            <person name="Sharon I."/>
            <person name="Castelle C.J."/>
            <person name="Probst A.J."/>
            <person name="Thomas B.C."/>
            <person name="Singh A."/>
            <person name="Wilkins M.J."/>
            <person name="Karaoz U."/>
            <person name="Brodie E.L."/>
            <person name="Williams K.H."/>
            <person name="Hubbard S.S."/>
            <person name="Banfield J.F."/>
        </authorList>
    </citation>
    <scope>NUCLEOTIDE SEQUENCE [LARGE SCALE GENOMIC DNA]</scope>
</reference>
<feature type="domain" description="YbaK/aminoacyl-tRNA synthetase-associated" evidence="1">
    <location>
        <begin position="21"/>
        <end position="142"/>
    </location>
</feature>
<dbReference type="SUPFAM" id="SSF55826">
    <property type="entry name" value="YbaK/ProRS associated domain"/>
    <property type="match status" value="1"/>
</dbReference>
<sequence length="153" mass="16922">MYTKIKELLQEKNISYREFHHEPVRTSEEAAKVRGTNISAGAKAMILIADGKPIMVVVPGDKKVNTKTLKQNLGIKDLKFASPEEAKGISGAEVGGIPPFGSFFDPPIPIYTTRNLLNNDIIDFNAGDRSISIEMKTKDWENLVTPETGDYDI</sequence>
<dbReference type="Gene3D" id="3.90.960.10">
    <property type="entry name" value="YbaK/aminoacyl-tRNA synthetase-associated domain"/>
    <property type="match status" value="1"/>
</dbReference>
<dbReference type="InterPro" id="IPR036754">
    <property type="entry name" value="YbaK/aa-tRNA-synt-asso_dom_sf"/>
</dbReference>
<evidence type="ECO:0000259" key="1">
    <source>
        <dbReference type="Pfam" id="PF04073"/>
    </source>
</evidence>
<dbReference type="STRING" id="1802624.A2982_03740"/>
<name>A0A1F4V6V5_UNCKA</name>
<gene>
    <name evidence="2" type="ORF">A2982_03740</name>
</gene>
<dbReference type="Pfam" id="PF04073">
    <property type="entry name" value="tRNA_edit"/>
    <property type="match status" value="1"/>
</dbReference>
<evidence type="ECO:0000313" key="2">
    <source>
        <dbReference type="EMBL" id="OGC52353.1"/>
    </source>
</evidence>
<dbReference type="EMBL" id="MEVH01000002">
    <property type="protein sequence ID" value="OGC52353.1"/>
    <property type="molecule type" value="Genomic_DNA"/>
</dbReference>
<dbReference type="Proteomes" id="UP000178771">
    <property type="component" value="Unassembled WGS sequence"/>
</dbReference>
<evidence type="ECO:0000313" key="3">
    <source>
        <dbReference type="Proteomes" id="UP000178771"/>
    </source>
</evidence>